<evidence type="ECO:0000256" key="1">
    <source>
        <dbReference type="SAM" id="MobiDB-lite"/>
    </source>
</evidence>
<proteinExistence type="predicted"/>
<feature type="region of interest" description="Disordered" evidence="1">
    <location>
        <begin position="1"/>
        <end position="32"/>
    </location>
</feature>
<gene>
    <name evidence="2" type="ORF">PR048_025920</name>
</gene>
<organism evidence="2 3">
    <name type="scientific">Dryococelus australis</name>
    <dbReference type="NCBI Taxonomy" id="614101"/>
    <lineage>
        <taxon>Eukaryota</taxon>
        <taxon>Metazoa</taxon>
        <taxon>Ecdysozoa</taxon>
        <taxon>Arthropoda</taxon>
        <taxon>Hexapoda</taxon>
        <taxon>Insecta</taxon>
        <taxon>Pterygota</taxon>
        <taxon>Neoptera</taxon>
        <taxon>Polyneoptera</taxon>
        <taxon>Phasmatodea</taxon>
        <taxon>Verophasmatodea</taxon>
        <taxon>Anareolatae</taxon>
        <taxon>Phasmatidae</taxon>
        <taxon>Eurycanthinae</taxon>
        <taxon>Dryococelus</taxon>
    </lineage>
</organism>
<accession>A0ABQ9GJU7</accession>
<dbReference type="EMBL" id="JARBHB010000011">
    <property type="protein sequence ID" value="KAJ8872316.1"/>
    <property type="molecule type" value="Genomic_DNA"/>
</dbReference>
<feature type="compositionally biased region" description="Basic residues" evidence="1">
    <location>
        <begin position="21"/>
        <end position="32"/>
    </location>
</feature>
<reference evidence="2 3" key="1">
    <citation type="submission" date="2023-02" db="EMBL/GenBank/DDBJ databases">
        <title>LHISI_Scaffold_Assembly.</title>
        <authorList>
            <person name="Stuart O.P."/>
            <person name="Cleave R."/>
            <person name="Magrath M.J.L."/>
            <person name="Mikheyev A.S."/>
        </authorList>
    </citation>
    <scope>NUCLEOTIDE SEQUENCE [LARGE SCALE GENOMIC DNA]</scope>
    <source>
        <strain evidence="2">Daus_M_001</strain>
        <tissue evidence="2">Leg muscle</tissue>
    </source>
</reference>
<evidence type="ECO:0000313" key="3">
    <source>
        <dbReference type="Proteomes" id="UP001159363"/>
    </source>
</evidence>
<keyword evidence="3" id="KW-1185">Reference proteome</keyword>
<name>A0ABQ9GJU7_9NEOP</name>
<sequence>MRVKYENGAAPECKVGGNGKSPRKPAQQRHRPARFTHVKIREWPDRGLNPVRLGPRRKHCTLARRSDEALATRVSVARKCDKCFIFVTFSVLRLSSPRARAQLHGCDIYRRVDELHSDCGEDSRQAICQTCASPGVDFVIGSQFIRQALDDSEPIAELQVNKGALKVGWTPASKVKKRRSDTGDTNTHAQCLIAPTRKACGVSGVTLYCKRNGAGFPFKLRSYVVVRPLASHQGESDSILGRVAPGFCMWGSCRTMKLVGGFSRGSPVLPSLAFRCYSVLISLHPQRLSKPRCYEAFKSPHSLSHLHFRL</sequence>
<protein>
    <submittedName>
        <fullName evidence="2">Uncharacterized protein</fullName>
    </submittedName>
</protein>
<evidence type="ECO:0000313" key="2">
    <source>
        <dbReference type="EMBL" id="KAJ8872316.1"/>
    </source>
</evidence>
<comment type="caution">
    <text evidence="2">The sequence shown here is derived from an EMBL/GenBank/DDBJ whole genome shotgun (WGS) entry which is preliminary data.</text>
</comment>
<dbReference type="Proteomes" id="UP001159363">
    <property type="component" value="Chromosome 10"/>
</dbReference>